<protein>
    <recommendedName>
        <fullName evidence="3">DUF222 domain-containing protein</fullName>
    </recommendedName>
</protein>
<reference evidence="1" key="1">
    <citation type="submission" date="2023-06" db="EMBL/GenBank/DDBJ databases">
        <title>Draft genome sequence of Nocardioides sp. SOB77.</title>
        <authorList>
            <person name="Zhang G."/>
        </authorList>
    </citation>
    <scope>NUCLEOTIDE SEQUENCE</scope>
    <source>
        <strain evidence="1">SOB77</strain>
    </source>
</reference>
<name>A0ABT8FN93_9ACTN</name>
<keyword evidence="2" id="KW-1185">Reference proteome</keyword>
<evidence type="ECO:0000313" key="1">
    <source>
        <dbReference type="EMBL" id="MDN4175677.1"/>
    </source>
</evidence>
<dbReference type="RefSeq" id="WP_300955090.1">
    <property type="nucleotide sequence ID" value="NZ_JAUHJQ010000019.1"/>
</dbReference>
<gene>
    <name evidence="1" type="ORF">QWY28_22130</name>
</gene>
<accession>A0ABT8FN93</accession>
<comment type="caution">
    <text evidence="1">The sequence shown here is derived from an EMBL/GenBank/DDBJ whole genome shotgun (WGS) entry which is preliminary data.</text>
</comment>
<organism evidence="1 2">
    <name type="scientific">Nocardioides oceani</name>
    <dbReference type="NCBI Taxonomy" id="3058369"/>
    <lineage>
        <taxon>Bacteria</taxon>
        <taxon>Bacillati</taxon>
        <taxon>Actinomycetota</taxon>
        <taxon>Actinomycetes</taxon>
        <taxon>Propionibacteriales</taxon>
        <taxon>Nocardioidaceae</taxon>
        <taxon>Nocardioides</taxon>
    </lineage>
</organism>
<dbReference type="EMBL" id="JAUHJQ010000019">
    <property type="protein sequence ID" value="MDN4175677.1"/>
    <property type="molecule type" value="Genomic_DNA"/>
</dbReference>
<proteinExistence type="predicted"/>
<sequence>MGRPHNRSPRDRRETLTAKRPNAAQIIAKFLRQLADILARILHALRHGQPQDVMSQAPPLARLPRAEAGVRAHVAIPGGTAVSGFDQQLQDATAGRLRYEVSSASLEYIDPDGTSTTMPADEQAIRNAIQMLILRGDRSPIHAGDPLKTGAAILLEALDRDPTQAMDIVHAAATQRRHEARRGSRAHRARR</sequence>
<evidence type="ECO:0000313" key="2">
    <source>
        <dbReference type="Proteomes" id="UP001168620"/>
    </source>
</evidence>
<dbReference type="Proteomes" id="UP001168620">
    <property type="component" value="Unassembled WGS sequence"/>
</dbReference>
<evidence type="ECO:0008006" key="3">
    <source>
        <dbReference type="Google" id="ProtNLM"/>
    </source>
</evidence>